<dbReference type="PROSITE" id="PS51352">
    <property type="entry name" value="THIOREDOXIN_2"/>
    <property type="match status" value="1"/>
</dbReference>
<dbReference type="RefSeq" id="WP_071166502.1">
    <property type="nucleotide sequence ID" value="NZ_CP017781.1"/>
</dbReference>
<dbReference type="InterPro" id="IPR017937">
    <property type="entry name" value="Thioredoxin_CS"/>
</dbReference>
<proteinExistence type="predicted"/>
<protein>
    <recommendedName>
        <fullName evidence="3">Thioredoxin domain-containing protein</fullName>
    </recommendedName>
</protein>
<dbReference type="InterPro" id="IPR000866">
    <property type="entry name" value="AhpC/TSA"/>
</dbReference>
<dbReference type="InterPro" id="IPR036249">
    <property type="entry name" value="Thioredoxin-like_sf"/>
</dbReference>
<dbReference type="SUPFAM" id="SSF52833">
    <property type="entry name" value="Thioredoxin-like"/>
    <property type="match status" value="1"/>
</dbReference>
<feature type="chain" id="PRO_5009443644" description="Thioredoxin domain-containing protein" evidence="2">
    <location>
        <begin position="25"/>
        <end position="183"/>
    </location>
</feature>
<sequence length="183" mass="18835">MSALTRRGVLAAGFACAAFGGARAAGAAPSAAALARPFAPPRPAGELTYKTGDGVPGTLSEHRGRVLLVTLWAPWCLPCRREMPEIARLAGRVAAEGLALEILPISFDWRGAAGVRRFYAEEGIEGLPVLLGEGENLAAVFGLENLPSSVVVDAGGAAVALVAGEARWDDAASFDWLAALARG</sequence>
<evidence type="ECO:0000313" key="5">
    <source>
        <dbReference type="Proteomes" id="UP000176562"/>
    </source>
</evidence>
<evidence type="ECO:0000259" key="3">
    <source>
        <dbReference type="PROSITE" id="PS51352"/>
    </source>
</evidence>
<feature type="signal peptide" evidence="2">
    <location>
        <begin position="1"/>
        <end position="24"/>
    </location>
</feature>
<dbReference type="InterPro" id="IPR006311">
    <property type="entry name" value="TAT_signal"/>
</dbReference>
<dbReference type="CDD" id="cd02966">
    <property type="entry name" value="TlpA_like_family"/>
    <property type="match status" value="1"/>
</dbReference>
<dbReference type="KEGG" id="rhp:LPB142_11900"/>
<dbReference type="PANTHER" id="PTHR42852:SF13">
    <property type="entry name" value="PROTEIN DIPZ"/>
    <property type="match status" value="1"/>
</dbReference>
<dbReference type="PROSITE" id="PS00194">
    <property type="entry name" value="THIOREDOXIN_1"/>
    <property type="match status" value="1"/>
</dbReference>
<dbReference type="InterPro" id="IPR050553">
    <property type="entry name" value="Thioredoxin_ResA/DsbE_sf"/>
</dbReference>
<keyword evidence="5" id="KW-1185">Reference proteome</keyword>
<dbReference type="PANTHER" id="PTHR42852">
    <property type="entry name" value="THIOL:DISULFIDE INTERCHANGE PROTEIN DSBE"/>
    <property type="match status" value="1"/>
</dbReference>
<dbReference type="AlphaFoldDB" id="A0A1D9MDT7"/>
<dbReference type="Gene3D" id="3.40.30.10">
    <property type="entry name" value="Glutaredoxin"/>
    <property type="match status" value="1"/>
</dbReference>
<feature type="domain" description="Thioredoxin" evidence="3">
    <location>
        <begin position="29"/>
        <end position="182"/>
    </location>
</feature>
<dbReference type="GO" id="GO:0016209">
    <property type="term" value="F:antioxidant activity"/>
    <property type="evidence" value="ECO:0007669"/>
    <property type="project" value="InterPro"/>
</dbReference>
<evidence type="ECO:0000256" key="2">
    <source>
        <dbReference type="SAM" id="SignalP"/>
    </source>
</evidence>
<organism evidence="4 5">
    <name type="scientific">Rhodobacter xanthinilyticus</name>
    <dbReference type="NCBI Taxonomy" id="1850250"/>
    <lineage>
        <taxon>Bacteria</taxon>
        <taxon>Pseudomonadati</taxon>
        <taxon>Pseudomonadota</taxon>
        <taxon>Alphaproteobacteria</taxon>
        <taxon>Rhodobacterales</taxon>
        <taxon>Rhodobacter group</taxon>
        <taxon>Rhodobacter</taxon>
    </lineage>
</organism>
<dbReference type="EMBL" id="CP017781">
    <property type="protein sequence ID" value="AOZ69940.1"/>
    <property type="molecule type" value="Genomic_DNA"/>
</dbReference>
<dbReference type="Proteomes" id="UP000176562">
    <property type="component" value="Chromosome"/>
</dbReference>
<keyword evidence="1" id="KW-0676">Redox-active center</keyword>
<dbReference type="GO" id="GO:0015036">
    <property type="term" value="F:disulfide oxidoreductase activity"/>
    <property type="evidence" value="ECO:0007669"/>
    <property type="project" value="UniProtKB-ARBA"/>
</dbReference>
<accession>A0A1D9MDT7</accession>
<gene>
    <name evidence="4" type="ORF">LPB142_11900</name>
</gene>
<evidence type="ECO:0000256" key="1">
    <source>
        <dbReference type="ARBA" id="ARBA00023284"/>
    </source>
</evidence>
<reference evidence="4 5" key="1">
    <citation type="submission" date="2016-10" db="EMBL/GenBank/DDBJ databases">
        <title>Rhodobacter sp. LPB0142, isolated from sea water.</title>
        <authorList>
            <person name="Kim E."/>
            <person name="Yi H."/>
        </authorList>
    </citation>
    <scope>NUCLEOTIDE SEQUENCE [LARGE SCALE GENOMIC DNA]</scope>
    <source>
        <strain evidence="4 5">LPB0142</strain>
    </source>
</reference>
<dbReference type="InterPro" id="IPR013766">
    <property type="entry name" value="Thioredoxin_domain"/>
</dbReference>
<keyword evidence="2" id="KW-0732">Signal</keyword>
<evidence type="ECO:0000313" key="4">
    <source>
        <dbReference type="EMBL" id="AOZ69940.1"/>
    </source>
</evidence>
<dbReference type="STRING" id="1850250.LPB142_11900"/>
<dbReference type="Pfam" id="PF00578">
    <property type="entry name" value="AhpC-TSA"/>
    <property type="match status" value="1"/>
</dbReference>
<name>A0A1D9MDT7_9RHOB</name>
<dbReference type="PROSITE" id="PS51318">
    <property type="entry name" value="TAT"/>
    <property type="match status" value="1"/>
</dbReference>